<name>A0A8T5UZ52_9EURY</name>
<dbReference type="Gene3D" id="3.30.1380.20">
    <property type="entry name" value="Trafficking protein particle complex subunit 3"/>
    <property type="match status" value="1"/>
</dbReference>
<keyword evidence="2" id="KW-1185">Reference proteome</keyword>
<dbReference type="SUPFAM" id="SSF111126">
    <property type="entry name" value="Ligand-binding domain in the NO signalling and Golgi transport"/>
    <property type="match status" value="1"/>
</dbReference>
<evidence type="ECO:0000313" key="2">
    <source>
        <dbReference type="Proteomes" id="UP000825933"/>
    </source>
</evidence>
<gene>
    <name evidence="1" type="ORF">K8N75_08530</name>
</gene>
<dbReference type="AlphaFoldDB" id="A0A8T5UZ52"/>
<protein>
    <submittedName>
        <fullName evidence="1">Hydrocarbon binding protein (Contains V4R domain)</fullName>
    </submittedName>
</protein>
<reference evidence="2" key="1">
    <citation type="journal article" date="2022" name="Microbiol. Resour. Announc.">
        <title>Draft Genome Sequence of a Methanogenic Archaeon from West Spitsbergen Permafrost.</title>
        <authorList>
            <person name="Trubitsyn V."/>
            <person name="Rivkina E."/>
            <person name="Shcherbakova V."/>
        </authorList>
    </citation>
    <scope>NUCLEOTIDE SEQUENCE [LARGE SCALE GENOMIC DNA]</scope>
    <source>
        <strain evidence="2">VT</strain>
    </source>
</reference>
<proteinExistence type="predicted"/>
<dbReference type="Proteomes" id="UP000825933">
    <property type="component" value="Unassembled WGS sequence"/>
</dbReference>
<accession>A0A8T5UZ52</accession>
<dbReference type="InterPro" id="IPR024096">
    <property type="entry name" value="NO_sig/Golgi_transp_ligand-bd"/>
</dbReference>
<comment type="caution">
    <text evidence="1">The sequence shown here is derived from an EMBL/GenBank/DDBJ whole genome shotgun (WGS) entry which is preliminary data.</text>
</comment>
<organism evidence="1 2">
    <name type="scientific">Methanobacterium spitsbergense</name>
    <dbReference type="NCBI Taxonomy" id="2874285"/>
    <lineage>
        <taxon>Archaea</taxon>
        <taxon>Methanobacteriati</taxon>
        <taxon>Methanobacteriota</taxon>
        <taxon>Methanomada group</taxon>
        <taxon>Methanobacteria</taxon>
        <taxon>Methanobacteriales</taxon>
        <taxon>Methanobacteriaceae</taxon>
        <taxon>Methanobacterium</taxon>
    </lineage>
</organism>
<dbReference type="EMBL" id="JAIOUQ010000009">
    <property type="protein sequence ID" value="MBZ2166083.1"/>
    <property type="molecule type" value="Genomic_DNA"/>
</dbReference>
<sequence length="188" mass="21041">MEYQIEREEKEILGDFKPELIPDECGGGIDDYEEALHVLMKFVGSMSSALEQVSGRGANAIVYQAGKRMGHEAGKMVEKTDDLEKAMQELSEILGIEFFFDMWKPADQAEYTVEKGNETVVKLIFRDCVVRQTLRREGLPQKGPLCYLLYGYTVGAVEEVMGIKGKLDIDHVGPNACLKTLTIKWGGK</sequence>
<evidence type="ECO:0000313" key="1">
    <source>
        <dbReference type="EMBL" id="MBZ2166083.1"/>
    </source>
</evidence>